<evidence type="ECO:0000313" key="3">
    <source>
        <dbReference type="Proteomes" id="UP000663838"/>
    </source>
</evidence>
<dbReference type="EMBL" id="CAJNYV010002176">
    <property type="protein sequence ID" value="CAF3461098.1"/>
    <property type="molecule type" value="Genomic_DNA"/>
</dbReference>
<gene>
    <name evidence="1" type="ORF">KIK155_LOCUS13105</name>
    <name evidence="2" type="ORF">TOA249_LOCUS4128</name>
</gene>
<dbReference type="Proteomes" id="UP000663838">
    <property type="component" value="Unassembled WGS sequence"/>
</dbReference>
<accession>A0A820VYG1</accession>
<reference evidence="2" key="1">
    <citation type="submission" date="2021-02" db="EMBL/GenBank/DDBJ databases">
        <authorList>
            <person name="Nowell W R."/>
        </authorList>
    </citation>
    <scope>NUCLEOTIDE SEQUENCE</scope>
</reference>
<dbReference type="EMBL" id="CAJOBS010000154">
    <property type="protein sequence ID" value="CAF4509344.1"/>
    <property type="molecule type" value="Genomic_DNA"/>
</dbReference>
<sequence length="96" mass="10867">MLDEAFEQIGEETNHVGFYIAAHFEGGSYPQYTVPFTVPPFPDKSERFSIVFQCRVKPGKFTTHKSSVSVGEAWRIVDPSAIRPYGILLKKEDLTE</sequence>
<evidence type="ECO:0000313" key="2">
    <source>
        <dbReference type="EMBL" id="CAF4509344.1"/>
    </source>
</evidence>
<name>A0A820VYG1_9BILA</name>
<protein>
    <submittedName>
        <fullName evidence="2">Uncharacterized protein</fullName>
    </submittedName>
</protein>
<dbReference type="Proteomes" id="UP000663865">
    <property type="component" value="Unassembled WGS sequence"/>
</dbReference>
<organism evidence="2 3">
    <name type="scientific">Rotaria socialis</name>
    <dbReference type="NCBI Taxonomy" id="392032"/>
    <lineage>
        <taxon>Eukaryota</taxon>
        <taxon>Metazoa</taxon>
        <taxon>Spiralia</taxon>
        <taxon>Gnathifera</taxon>
        <taxon>Rotifera</taxon>
        <taxon>Eurotatoria</taxon>
        <taxon>Bdelloidea</taxon>
        <taxon>Philodinida</taxon>
        <taxon>Philodinidae</taxon>
        <taxon>Rotaria</taxon>
    </lineage>
</organism>
<comment type="caution">
    <text evidence="2">The sequence shown here is derived from an EMBL/GenBank/DDBJ whole genome shotgun (WGS) entry which is preliminary data.</text>
</comment>
<evidence type="ECO:0000313" key="1">
    <source>
        <dbReference type="EMBL" id="CAF3461098.1"/>
    </source>
</evidence>
<proteinExistence type="predicted"/>
<dbReference type="AlphaFoldDB" id="A0A820VYG1"/>